<dbReference type="Gene3D" id="3.40.1410.10">
    <property type="entry name" value="Chorismate lyase-like"/>
    <property type="match status" value="1"/>
</dbReference>
<name>A0A7S7RVI3_9ACTN</name>
<organism evidence="5 6">
    <name type="scientific">Thermophilibacter immobilis</name>
    <dbReference type="NCBI Taxonomy" id="2779519"/>
    <lineage>
        <taxon>Bacteria</taxon>
        <taxon>Bacillati</taxon>
        <taxon>Actinomycetota</taxon>
        <taxon>Coriobacteriia</taxon>
        <taxon>Coriobacteriales</taxon>
        <taxon>Atopobiaceae</taxon>
        <taxon>Thermophilibacter</taxon>
    </lineage>
</organism>
<dbReference type="CDD" id="cd07377">
    <property type="entry name" value="WHTH_GntR"/>
    <property type="match status" value="1"/>
</dbReference>
<evidence type="ECO:0000256" key="3">
    <source>
        <dbReference type="ARBA" id="ARBA00023163"/>
    </source>
</evidence>
<dbReference type="PANTHER" id="PTHR44846:SF1">
    <property type="entry name" value="MANNOSYL-D-GLYCERATE TRANSPORT_METABOLISM SYSTEM REPRESSOR MNGR-RELATED"/>
    <property type="match status" value="1"/>
</dbReference>
<dbReference type="Proteomes" id="UP000593735">
    <property type="component" value="Chromosome"/>
</dbReference>
<dbReference type="EMBL" id="CP063767">
    <property type="protein sequence ID" value="QOY61547.1"/>
    <property type="molecule type" value="Genomic_DNA"/>
</dbReference>
<dbReference type="InterPro" id="IPR036388">
    <property type="entry name" value="WH-like_DNA-bd_sf"/>
</dbReference>
<evidence type="ECO:0000256" key="1">
    <source>
        <dbReference type="ARBA" id="ARBA00023015"/>
    </source>
</evidence>
<dbReference type="InterPro" id="IPR011663">
    <property type="entry name" value="UTRA"/>
</dbReference>
<keyword evidence="3" id="KW-0804">Transcription</keyword>
<proteinExistence type="predicted"/>
<keyword evidence="2" id="KW-0238">DNA-binding</keyword>
<dbReference type="InterPro" id="IPR000524">
    <property type="entry name" value="Tscrpt_reg_HTH_GntR"/>
</dbReference>
<dbReference type="PANTHER" id="PTHR44846">
    <property type="entry name" value="MANNOSYL-D-GLYCERATE TRANSPORT/METABOLISM SYSTEM REPRESSOR MNGR-RELATED"/>
    <property type="match status" value="1"/>
</dbReference>
<dbReference type="InterPro" id="IPR028978">
    <property type="entry name" value="Chorismate_lyase_/UTRA_dom_sf"/>
</dbReference>
<protein>
    <submittedName>
        <fullName evidence="5">GntR family transcriptional regulator</fullName>
    </submittedName>
</protein>
<feature type="domain" description="HTH gntR-type" evidence="4">
    <location>
        <begin position="13"/>
        <end position="81"/>
    </location>
</feature>
<dbReference type="InterPro" id="IPR036390">
    <property type="entry name" value="WH_DNA-bd_sf"/>
</dbReference>
<evidence type="ECO:0000313" key="5">
    <source>
        <dbReference type="EMBL" id="QOY61547.1"/>
    </source>
</evidence>
<dbReference type="GO" id="GO:0003700">
    <property type="term" value="F:DNA-binding transcription factor activity"/>
    <property type="evidence" value="ECO:0007669"/>
    <property type="project" value="InterPro"/>
</dbReference>
<dbReference type="GO" id="GO:0003677">
    <property type="term" value="F:DNA binding"/>
    <property type="evidence" value="ECO:0007669"/>
    <property type="project" value="UniProtKB-KW"/>
</dbReference>
<dbReference type="SUPFAM" id="SSF46785">
    <property type="entry name" value="Winged helix' DNA-binding domain"/>
    <property type="match status" value="1"/>
</dbReference>
<dbReference type="InterPro" id="IPR050679">
    <property type="entry name" value="Bact_HTH_transcr_reg"/>
</dbReference>
<gene>
    <name evidence="5" type="ORF">INP52_03140</name>
</gene>
<dbReference type="Pfam" id="PF07702">
    <property type="entry name" value="UTRA"/>
    <property type="match status" value="1"/>
</dbReference>
<sequence length="248" mass="27593">MAGEPHEVPEAAEALFLQLADILREKIYSKEWCIGTKIPSEHGLMKKYDLSRGTVRRAISTLVDEGRLVQLHGKGTFVAEPGISHAAGVRPISFAESLRMQGKPFVTHVIDKRVVAAPADVAIELMLQPGDGVMFMRRVRSVEGEPVICQESWTNLRECPGIDTVDFTEVPLFDAVQKYSKRKIQYSNMRYQALVAGREHGELLGCDESAAVLLLEQNIRLEDDTPIEWSNTWLKPGQSIVGTAYQSS</sequence>
<keyword evidence="6" id="KW-1185">Reference proteome</keyword>
<dbReference type="SUPFAM" id="SSF64288">
    <property type="entry name" value="Chorismate lyase-like"/>
    <property type="match status" value="1"/>
</dbReference>
<dbReference type="GO" id="GO:0045892">
    <property type="term" value="P:negative regulation of DNA-templated transcription"/>
    <property type="evidence" value="ECO:0007669"/>
    <property type="project" value="TreeGrafter"/>
</dbReference>
<reference evidence="5 6" key="1">
    <citation type="submission" date="2020-10" db="EMBL/GenBank/DDBJ databases">
        <title>Olsenella immobilis sp.nov., isolated from the mud in a fermentation cellar used for the production of Chinese strong-flavoured liquor.</title>
        <authorList>
            <person name="Lu L."/>
        </authorList>
    </citation>
    <scope>NUCLEOTIDE SEQUENCE [LARGE SCALE GENOMIC DNA]</scope>
    <source>
        <strain evidence="5 6">LZLJ-2</strain>
    </source>
</reference>
<dbReference type="PROSITE" id="PS50949">
    <property type="entry name" value="HTH_GNTR"/>
    <property type="match status" value="1"/>
</dbReference>
<evidence type="ECO:0000256" key="2">
    <source>
        <dbReference type="ARBA" id="ARBA00023125"/>
    </source>
</evidence>
<dbReference type="SMART" id="SM00866">
    <property type="entry name" value="UTRA"/>
    <property type="match status" value="1"/>
</dbReference>
<dbReference type="SMART" id="SM00345">
    <property type="entry name" value="HTH_GNTR"/>
    <property type="match status" value="1"/>
</dbReference>
<dbReference type="Pfam" id="PF00392">
    <property type="entry name" value="GntR"/>
    <property type="match status" value="1"/>
</dbReference>
<evidence type="ECO:0000259" key="4">
    <source>
        <dbReference type="PROSITE" id="PS50949"/>
    </source>
</evidence>
<dbReference type="PRINTS" id="PR00035">
    <property type="entry name" value="HTHGNTR"/>
</dbReference>
<dbReference type="AlphaFoldDB" id="A0A7S7RVI3"/>
<dbReference type="Gene3D" id="1.10.10.10">
    <property type="entry name" value="Winged helix-like DNA-binding domain superfamily/Winged helix DNA-binding domain"/>
    <property type="match status" value="1"/>
</dbReference>
<evidence type="ECO:0000313" key="6">
    <source>
        <dbReference type="Proteomes" id="UP000593735"/>
    </source>
</evidence>
<dbReference type="KEGG" id="tio:INP52_03140"/>
<accession>A0A7S7RVI3</accession>
<keyword evidence="1" id="KW-0805">Transcription regulation</keyword>